<dbReference type="EMBL" id="BHYM01000038">
    <property type="protein sequence ID" value="GCE40984.1"/>
    <property type="molecule type" value="Genomic_DNA"/>
</dbReference>
<dbReference type="AlphaFoldDB" id="A0A402CBI9"/>
<comment type="caution">
    <text evidence="1">The sequence shown here is derived from an EMBL/GenBank/DDBJ whole genome shotgun (WGS) entry which is preliminary data.</text>
</comment>
<protein>
    <submittedName>
        <fullName evidence="1">Uncharacterized protein</fullName>
    </submittedName>
</protein>
<evidence type="ECO:0000313" key="2">
    <source>
        <dbReference type="Proteomes" id="UP000287519"/>
    </source>
</evidence>
<accession>A0A402CBI9</accession>
<evidence type="ECO:0000313" key="1">
    <source>
        <dbReference type="EMBL" id="GCE40984.1"/>
    </source>
</evidence>
<name>A0A402CBI9_RHOWR</name>
<keyword evidence="2" id="KW-1185">Reference proteome</keyword>
<dbReference type="Proteomes" id="UP000287519">
    <property type="component" value="Unassembled WGS sequence"/>
</dbReference>
<reference evidence="1 2" key="1">
    <citation type="submission" date="2018-11" db="EMBL/GenBank/DDBJ databases">
        <title>Microbial catabolism of amino acid.</title>
        <authorList>
            <person name="Hibi M."/>
            <person name="Ogawa J."/>
        </authorList>
    </citation>
    <scope>NUCLEOTIDE SEQUENCE [LARGE SCALE GENOMIC DNA]</scope>
    <source>
        <strain evidence="1 2">C31-06</strain>
    </source>
</reference>
<sequence length="98" mass="10754">MKASQLREAQGAGRLTQRINEEISEALRRRGLGHVPFYSEDMPTSQYEQVRVYDATSALGKIIEAAHTPGDDEDLTLREGIDGEAAGLLSQIRALIAE</sequence>
<proteinExistence type="predicted"/>
<organism evidence="1 2">
    <name type="scientific">Rhodococcus wratislaviensis</name>
    <name type="common">Tsukamurella wratislaviensis</name>
    <dbReference type="NCBI Taxonomy" id="44752"/>
    <lineage>
        <taxon>Bacteria</taxon>
        <taxon>Bacillati</taxon>
        <taxon>Actinomycetota</taxon>
        <taxon>Actinomycetes</taxon>
        <taxon>Mycobacteriales</taxon>
        <taxon>Nocardiaceae</taxon>
        <taxon>Rhodococcus</taxon>
    </lineage>
</organism>
<gene>
    <name evidence="1" type="ORF">Rhow_004627</name>
</gene>